<dbReference type="EMBL" id="QKWH01000001">
    <property type="protein sequence ID" value="PZR55539.1"/>
    <property type="molecule type" value="Genomic_DNA"/>
</dbReference>
<accession>A0A2W5WVP5</accession>
<organism evidence="2 3">
    <name type="scientific">Xylanimonas oleitrophica</name>
    <dbReference type="NCBI Taxonomy" id="2607479"/>
    <lineage>
        <taxon>Bacteria</taxon>
        <taxon>Bacillati</taxon>
        <taxon>Actinomycetota</taxon>
        <taxon>Actinomycetes</taxon>
        <taxon>Micrococcales</taxon>
        <taxon>Promicromonosporaceae</taxon>
        <taxon>Xylanimonas</taxon>
    </lineage>
</organism>
<evidence type="ECO:0000313" key="3">
    <source>
        <dbReference type="Proteomes" id="UP000248783"/>
    </source>
</evidence>
<dbReference type="Pfam" id="PF13229">
    <property type="entry name" value="Beta_helix"/>
    <property type="match status" value="1"/>
</dbReference>
<dbReference type="InterPro" id="IPR011050">
    <property type="entry name" value="Pectin_lyase_fold/virulence"/>
</dbReference>
<sequence>MVLVSPGTYTEQVLIETEDVTLRGAERDGVVVDGEGLRPSGVVATADGVRIENLTVRYTTFYGVLVTGMRGADGEPSAHGVDGYERLDPQEHPPVQRFGISHVTTYGNGLYGIYAFDAQHGYVRDSYASGSADSGIYVGQCQDCDVLVQGNVAERNAVGFENANASDSVVVVGNRFSGNRVGMTLLSNYQEAFVPQRRNTVVGNVVTANASDTSPEHADGGFGIGVGISGGQANVLRANLVAGNPVAGVLLANAEDLAASGNRLEGNAFTAPGVGANGVDVGNVSADRAPATGNCVQGSDPAPSSAPAGLLAVGCDDATALQPAVTADGLPAATVPPGTSFLQVPAPPSQPSMTDVETLPERLPAAVRMPVLDDVTVPDAGLLAERSGLS</sequence>
<gene>
    <name evidence="2" type="ORF">DNL40_02930</name>
</gene>
<dbReference type="InterPro" id="IPR012334">
    <property type="entry name" value="Pectin_lyas_fold"/>
</dbReference>
<keyword evidence="3" id="KW-1185">Reference proteome</keyword>
<dbReference type="InterPro" id="IPR039448">
    <property type="entry name" value="Beta_helix"/>
</dbReference>
<name>A0A2W5WVP5_9MICO</name>
<proteinExistence type="predicted"/>
<evidence type="ECO:0000313" key="2">
    <source>
        <dbReference type="EMBL" id="PZR55539.1"/>
    </source>
</evidence>
<reference evidence="2 3" key="1">
    <citation type="submission" date="2018-06" db="EMBL/GenBank/DDBJ databases">
        <title>Whole genome sequencing of a novel hydrocarbon degrading bacterial strain, PW21 isolated from oil contaminated produced water sample.</title>
        <authorList>
            <person name="Nagkirti P."/>
            <person name="Shaikh A."/>
            <person name="Gowdaman V."/>
            <person name="Engineer A.E."/>
            <person name="Dagar S."/>
            <person name="Dhakephalkar P.K."/>
        </authorList>
    </citation>
    <scope>NUCLEOTIDE SEQUENCE [LARGE SCALE GENOMIC DNA]</scope>
    <source>
        <strain evidence="2 3">PW21</strain>
    </source>
</reference>
<protein>
    <submittedName>
        <fullName evidence="2">Plasmid stabilization protein</fullName>
    </submittedName>
</protein>
<dbReference type="Proteomes" id="UP000248783">
    <property type="component" value="Unassembled WGS sequence"/>
</dbReference>
<comment type="caution">
    <text evidence="2">The sequence shown here is derived from an EMBL/GenBank/DDBJ whole genome shotgun (WGS) entry which is preliminary data.</text>
</comment>
<dbReference type="SUPFAM" id="SSF51126">
    <property type="entry name" value="Pectin lyase-like"/>
    <property type="match status" value="1"/>
</dbReference>
<feature type="domain" description="Right handed beta helix" evidence="1">
    <location>
        <begin position="41"/>
        <end position="190"/>
    </location>
</feature>
<evidence type="ECO:0000259" key="1">
    <source>
        <dbReference type="Pfam" id="PF13229"/>
    </source>
</evidence>
<dbReference type="SMART" id="SM00710">
    <property type="entry name" value="PbH1"/>
    <property type="match status" value="7"/>
</dbReference>
<dbReference type="Gene3D" id="2.160.20.10">
    <property type="entry name" value="Single-stranded right-handed beta-helix, Pectin lyase-like"/>
    <property type="match status" value="1"/>
</dbReference>
<dbReference type="InterPro" id="IPR006626">
    <property type="entry name" value="PbH1"/>
</dbReference>
<dbReference type="AlphaFoldDB" id="A0A2W5WVP5"/>